<evidence type="ECO:0000256" key="1">
    <source>
        <dbReference type="PROSITE-ProRule" id="PRU00339"/>
    </source>
</evidence>
<dbReference type="SMART" id="SM00028">
    <property type="entry name" value="TPR"/>
    <property type="match status" value="3"/>
</dbReference>
<dbReference type="Pfam" id="PF12770">
    <property type="entry name" value="CHAT"/>
    <property type="match status" value="1"/>
</dbReference>
<name>A0A5S3PUR2_9FLAO</name>
<feature type="chain" id="PRO_5024454683" evidence="3">
    <location>
        <begin position="20"/>
        <end position="955"/>
    </location>
</feature>
<keyword evidence="2" id="KW-0812">Transmembrane</keyword>
<evidence type="ECO:0000259" key="4">
    <source>
        <dbReference type="Pfam" id="PF12770"/>
    </source>
</evidence>
<evidence type="ECO:0000313" key="5">
    <source>
        <dbReference type="EMBL" id="TMM58756.1"/>
    </source>
</evidence>
<dbReference type="EMBL" id="VATY01000001">
    <property type="protein sequence ID" value="TMM58756.1"/>
    <property type="molecule type" value="Genomic_DNA"/>
</dbReference>
<feature type="transmembrane region" description="Helical" evidence="2">
    <location>
        <begin position="924"/>
        <end position="941"/>
    </location>
</feature>
<dbReference type="AlphaFoldDB" id="A0A5S3PUR2"/>
<protein>
    <submittedName>
        <fullName evidence="5">CHAT domain-containing protein</fullName>
    </submittedName>
</protein>
<keyword evidence="1" id="KW-0802">TPR repeat</keyword>
<sequence length="955" mass="111305">MRRSCFYLLLLFFCQIVFAQKISDKQNLANTYFEKGLEFRYDQKDSSYFYLDLAREYNLELKNYSQALDVILESIFASGIHYDLKTYKSNLDKMEAMLLNYSSDMTTEEIRFYENRFIYEEGSYYEELKNYVKAKSRFQKLHDIYSKKNPETLTYNDLSFLIYSTNLLASIYMDIGKFDIAENYFNKALTIIEKNELAKKEGFDRSTNRLLAQLYINIGKHEKADEILQELLYSYKNLYSSDKEYKNSLVVVYQRLVDNYIKQDSLQKAIYYLDESQEFLIENDPFYKQSLLLYGDILLKQDKNIQALEYYNDALRFYLKYRNQKPHQEVAKVQGRIAEFYLKQGDYKKGLKAIKEALGSSRVSTRLNSVEANPEPGEVFSKRQLLYLLDIKSQLLYATYEKQKDESYLTAATNTNKDILSTFNVLKKEFDSKLDKQFLAENVYPIFHRMFTFTYENYQVNKSKELLQLAIDISEKNKDFLLLEALRSTQASKYANIPEAVLNKEAQLRAEITYFEKEIFDAGDLNDDFSESLFVVKQEYYSFLDSVKLHYPKYHSLKYQSTSIDLGTIRRWLLKDRGTLVSYTLTDNHLYTVVVNDEMEKFLKIPFSDSDRQMIRVFYTQLSSPSVRTNEKSIPELGKKLFKKLLKTPLTGLNSKNLIVIPDGELHYLPFDMLIKDEAYLLETVNISYSNSIASLIELKQKQNVGQKNVLAFAPSFKGLEQKTTERDFGKLLYNDDEIQRIGSYYETEVYSDSTAILENFMSFAPNQNIIHLATHATANDEYPDYSYLAFSANKDSTRSNILYIKDLYNMSLNADMVTLSACQTGIGKLQKGQGMMSLSKGFYYAGAKSLVNTLWKINDKSTVKLMEYFYEGLSKGHSKSEALRKAKLKYLETTEDEFLKHPYYWAAFVVSGDVSPISNSNTLWWVVGVGMFSLLILIIFSKKGKDFRKTGLQK</sequence>
<proteinExistence type="predicted"/>
<dbReference type="PANTHER" id="PTHR10098">
    <property type="entry name" value="RAPSYN-RELATED"/>
    <property type="match status" value="1"/>
</dbReference>
<dbReference type="OrthoDB" id="9771112at2"/>
<reference evidence="5 6" key="1">
    <citation type="submission" date="2019-05" db="EMBL/GenBank/DDBJ databases">
        <authorList>
            <person name="Zhang J.-Y."/>
            <person name="Feg X."/>
            <person name="Du Z.-J."/>
        </authorList>
    </citation>
    <scope>NUCLEOTIDE SEQUENCE [LARGE SCALE GENOMIC DNA]</scope>
    <source>
        <strain evidence="5 6">RZ26</strain>
    </source>
</reference>
<keyword evidence="2" id="KW-1133">Transmembrane helix</keyword>
<evidence type="ECO:0000313" key="6">
    <source>
        <dbReference type="Proteomes" id="UP000310314"/>
    </source>
</evidence>
<dbReference type="InterPro" id="IPR011990">
    <property type="entry name" value="TPR-like_helical_dom_sf"/>
</dbReference>
<dbReference type="PROSITE" id="PS50005">
    <property type="entry name" value="TPR"/>
    <property type="match status" value="1"/>
</dbReference>
<organism evidence="5 6">
    <name type="scientific">Maribacter algarum</name>
    <name type="common">ex Zhang et al. 2020</name>
    <dbReference type="NCBI Taxonomy" id="2578118"/>
    <lineage>
        <taxon>Bacteria</taxon>
        <taxon>Pseudomonadati</taxon>
        <taxon>Bacteroidota</taxon>
        <taxon>Flavobacteriia</taxon>
        <taxon>Flavobacteriales</taxon>
        <taxon>Flavobacteriaceae</taxon>
        <taxon>Maribacter</taxon>
    </lineage>
</organism>
<feature type="signal peptide" evidence="3">
    <location>
        <begin position="1"/>
        <end position="19"/>
    </location>
</feature>
<dbReference type="SUPFAM" id="SSF48452">
    <property type="entry name" value="TPR-like"/>
    <property type="match status" value="2"/>
</dbReference>
<dbReference type="InterPro" id="IPR019734">
    <property type="entry name" value="TPR_rpt"/>
</dbReference>
<dbReference type="Pfam" id="PF13181">
    <property type="entry name" value="TPR_8"/>
    <property type="match status" value="2"/>
</dbReference>
<dbReference type="Gene3D" id="1.25.40.10">
    <property type="entry name" value="Tetratricopeptide repeat domain"/>
    <property type="match status" value="2"/>
</dbReference>
<keyword evidence="6" id="KW-1185">Reference proteome</keyword>
<dbReference type="InterPro" id="IPR024983">
    <property type="entry name" value="CHAT_dom"/>
</dbReference>
<accession>A0A5S3PUR2</accession>
<feature type="repeat" description="TPR" evidence="1">
    <location>
        <begin position="162"/>
        <end position="195"/>
    </location>
</feature>
<dbReference type="Proteomes" id="UP000310314">
    <property type="component" value="Unassembled WGS sequence"/>
</dbReference>
<gene>
    <name evidence="5" type="ORF">FEE95_04815</name>
</gene>
<evidence type="ECO:0000256" key="2">
    <source>
        <dbReference type="SAM" id="Phobius"/>
    </source>
</evidence>
<dbReference type="RefSeq" id="WP_138656689.1">
    <property type="nucleotide sequence ID" value="NZ_VATY01000001.1"/>
</dbReference>
<evidence type="ECO:0000256" key="3">
    <source>
        <dbReference type="SAM" id="SignalP"/>
    </source>
</evidence>
<keyword evidence="3" id="KW-0732">Signal</keyword>
<feature type="domain" description="CHAT" evidence="4">
    <location>
        <begin position="636"/>
        <end position="914"/>
    </location>
</feature>
<comment type="caution">
    <text evidence="5">The sequence shown here is derived from an EMBL/GenBank/DDBJ whole genome shotgun (WGS) entry which is preliminary data.</text>
</comment>
<keyword evidence="2" id="KW-0472">Membrane</keyword>